<dbReference type="InterPro" id="IPR039586">
    <property type="entry name" value="CFAP46"/>
</dbReference>
<dbReference type="PANTHER" id="PTHR15977">
    <property type="entry name" value="CILIA- AND FLAGELLA-ASSOCIATED PROTEIN 46"/>
    <property type="match status" value="1"/>
</dbReference>
<keyword evidence="1" id="KW-0175">Coiled coil</keyword>
<dbReference type="eggNOG" id="ENOG502QYSC">
    <property type="taxonomic scope" value="Eukaryota"/>
</dbReference>
<keyword evidence="5" id="KW-1185">Reference proteome</keyword>
<proteinExistence type="predicted"/>
<dbReference type="GO" id="GO:0035082">
    <property type="term" value="P:axoneme assembly"/>
    <property type="evidence" value="ECO:0007669"/>
    <property type="project" value="InterPro"/>
</dbReference>
<feature type="region of interest" description="Disordered" evidence="2">
    <location>
        <begin position="2456"/>
        <end position="2478"/>
    </location>
</feature>
<evidence type="ECO:0000313" key="5">
    <source>
        <dbReference type="Proteomes" id="UP000007494"/>
    </source>
</evidence>
<feature type="region of interest" description="Disordered" evidence="2">
    <location>
        <begin position="2630"/>
        <end position="2685"/>
    </location>
</feature>
<evidence type="ECO:0000256" key="2">
    <source>
        <dbReference type="SAM" id="MobiDB-lite"/>
    </source>
</evidence>
<gene>
    <name evidence="4" type="ORF">BN1204_033710</name>
    <name evidence="3" type="ORF">NCLIV_033710</name>
</gene>
<feature type="compositionally biased region" description="Polar residues" evidence="2">
    <location>
        <begin position="2464"/>
        <end position="2475"/>
    </location>
</feature>
<accession>F0VIM3</accession>
<dbReference type="EMBL" id="LN714483">
    <property type="protein sequence ID" value="CEL67572.1"/>
    <property type="molecule type" value="Genomic_DNA"/>
</dbReference>
<dbReference type="RefSeq" id="XP_003883616.1">
    <property type="nucleotide sequence ID" value="XM_003883567.1"/>
</dbReference>
<dbReference type="GO" id="GO:0060294">
    <property type="term" value="P:cilium movement involved in cell motility"/>
    <property type="evidence" value="ECO:0007669"/>
    <property type="project" value="InterPro"/>
</dbReference>
<feature type="region of interest" description="Disordered" evidence="2">
    <location>
        <begin position="917"/>
        <end position="941"/>
    </location>
</feature>
<dbReference type="OMA" id="WNMARPL"/>
<dbReference type="Proteomes" id="UP000007494">
    <property type="component" value="Chromosome VIII"/>
</dbReference>
<feature type="coiled-coil region" evidence="1">
    <location>
        <begin position="2005"/>
        <end position="2032"/>
    </location>
</feature>
<dbReference type="PANTHER" id="PTHR15977:SF15">
    <property type="entry name" value="CILIA- AND FLAGELLA-ASSOCIATED PROTEIN 46"/>
    <property type="match status" value="1"/>
</dbReference>
<evidence type="ECO:0000313" key="3">
    <source>
        <dbReference type="EMBL" id="CBZ53584.1"/>
    </source>
</evidence>
<dbReference type="OrthoDB" id="68437at2759"/>
<feature type="region of interest" description="Disordered" evidence="2">
    <location>
        <begin position="2705"/>
        <end position="2730"/>
    </location>
</feature>
<dbReference type="GeneID" id="13442917"/>
<protein>
    <submittedName>
        <fullName evidence="3">Uncharacterized protein</fullName>
    </submittedName>
</protein>
<reference evidence="3" key="1">
    <citation type="submission" date="2011-02" db="EMBL/GenBank/DDBJ databases">
        <authorList>
            <person name="Aslett M."/>
        </authorList>
    </citation>
    <scope>NUCLEOTIDE SEQUENCE</scope>
    <source>
        <strain evidence="3">Liverpool</strain>
    </source>
</reference>
<dbReference type="EMBL" id="FR823390">
    <property type="protein sequence ID" value="CBZ53584.1"/>
    <property type="molecule type" value="Genomic_DNA"/>
</dbReference>
<dbReference type="InParanoid" id="F0VIM3"/>
<reference evidence="5" key="3">
    <citation type="journal article" date="2012" name="PLoS Pathog.">
        <title>Comparative genomics of the apicomplexan parasites Toxoplasma gondii and Neospora caninum: Coccidia differing in host range and transmission strategy.</title>
        <authorList>
            <person name="Reid A.J."/>
            <person name="Vermont S.J."/>
            <person name="Cotton J.A."/>
            <person name="Harris D."/>
            <person name="Hill-Cawthorne G.A."/>
            <person name="Konen-Waisman S."/>
            <person name="Latham S.M."/>
            <person name="Mourier T."/>
            <person name="Norton R."/>
            <person name="Quail M.A."/>
            <person name="Sanders M."/>
            <person name="Shanmugam D."/>
            <person name="Sohal A."/>
            <person name="Wasmuth J.D."/>
            <person name="Brunk B."/>
            <person name="Grigg M.E."/>
            <person name="Howard J.C."/>
            <person name="Parkinson J."/>
            <person name="Roos D.S."/>
            <person name="Trees A.J."/>
            <person name="Berriman M."/>
            <person name="Pain A."/>
            <person name="Wastling J.M."/>
        </authorList>
    </citation>
    <scope>NUCLEOTIDE SEQUENCE [LARGE SCALE GENOMIC DNA]</scope>
    <source>
        <strain evidence="5">Liverpool</strain>
    </source>
</reference>
<name>F0VIM3_NEOCL</name>
<reference evidence="4" key="4">
    <citation type="journal article" date="2015" name="PLoS ONE">
        <title>Comprehensive Evaluation of Toxoplasma gondii VEG and Neospora caninum LIV Genomes with Tachyzoite Stage Transcriptome and Proteome Defines Novel Transcript Features.</title>
        <authorList>
            <person name="Ramaprasad A."/>
            <person name="Mourier T."/>
            <person name="Naeem R."/>
            <person name="Malas T.B."/>
            <person name="Moussa E."/>
            <person name="Panigrahi A."/>
            <person name="Vermont S.J."/>
            <person name="Otto T.D."/>
            <person name="Wastling J."/>
            <person name="Pain A."/>
        </authorList>
    </citation>
    <scope>NUCLEOTIDE SEQUENCE</scope>
    <source>
        <strain evidence="4">Liverpool</strain>
    </source>
</reference>
<dbReference type="VEuPathDB" id="ToxoDB:NCLIV_033710"/>
<feature type="compositionally biased region" description="Basic and acidic residues" evidence="2">
    <location>
        <begin position="1411"/>
        <end position="1420"/>
    </location>
</feature>
<feature type="region of interest" description="Disordered" evidence="2">
    <location>
        <begin position="1411"/>
        <end position="1439"/>
    </location>
</feature>
<evidence type="ECO:0000256" key="1">
    <source>
        <dbReference type="SAM" id="Coils"/>
    </source>
</evidence>
<evidence type="ECO:0000313" key="4">
    <source>
        <dbReference type="EMBL" id="CEL67572.1"/>
    </source>
</evidence>
<organism evidence="3 5">
    <name type="scientific">Neospora caninum (strain Liverpool)</name>
    <dbReference type="NCBI Taxonomy" id="572307"/>
    <lineage>
        <taxon>Eukaryota</taxon>
        <taxon>Sar</taxon>
        <taxon>Alveolata</taxon>
        <taxon>Apicomplexa</taxon>
        <taxon>Conoidasida</taxon>
        <taxon>Coccidia</taxon>
        <taxon>Eucoccidiorida</taxon>
        <taxon>Eimeriorina</taxon>
        <taxon>Sarcocystidae</taxon>
        <taxon>Neospora</taxon>
    </lineage>
</organism>
<sequence length="2730" mass="299720">MGMVTRQLQRLIDDVRRTGRLESLEAAAAAIRENVHSFGTSVPPDVLVDFAECTCALGHYDKAVEAIEVSPQTIDIDKQTMERRASLPVDGKRIGLTMIRIGSPQHVGYLLLQLYETTEPETSQTLARANLLRAAVANQSVERVAKERVHSGKPTQPSQPISDIAWRINLILQYASCLEDAGRIVDAFKATDDAVKLLAEDGPDVASKAEIHTERTVFEWKVMMARVTLARGSEPLVAVVRKEAEKHVWSRMQMTALFASRLPVPEAATGLAKSWALVDPDFFTIYSKASGDSCAQADGALETALAGLPAVTASANEQLAAGLLARTAMELNLWSLGSLMVKRLKRWKKLTSRCTLMQELLATELDVYLSECEQQPVPDQAVSAEEEERRMDASRARRVHAVKIIEECLVTAEQNPFCSDFREECCVSMWNMARPLLLEPSRSLVYRSLHRASETLENMESSLATLRVNLLYQVALCEAQEDLPAVAKESIAKALSIDYDSSSDPSTVSASVASGNTVHQWDSSSLREPAERRSSRGLDQYLKTLYESIRPQVVLDDEFVTLDQMQLLVDRIKSDLSLRNYLPKIETLKDQALAELAESGDKPANELHDPAEAEIAQCAREEKIDRLLRLMNHVAQQAYMNGQFSVAATFSKMVLRLTENRKDELAPILRDEEEKAAAERAASEAPPTVRLMVPAHNTQTAIAVVQSCYTLALCLSQILKTEYKELPGVDAGTGKGPGASTENEEFSMANAVRPAGHKKVAAKAMKMKQDIAQLLLVGTRLSKDFEQFWLVANGAIHFWNLHKHILESRAFDRTMNLPLLEHVQELQKDLLVKHEVFPATNKLLLQNLTLFHTQHALAMSNLTAAEEAVSRALPFLDRNGCKDAVASLFEGGAAACTSSPWIEQLLKTNVSNDASLAPTSSPLKAGKGAKQKASPPSALAELPSDLMGGEIRAVILMERMSTETDLQVKEGLITRCYDMIQAMPAETELARELQAEMKTRLAVRTFSAPSLFLRLSLAFALEAVGEDRQHVPYTLATALSRRKRLWLGISHAVAGLSLSSLHSDWSCPNAASCQSLALLHLLQACQCAKSTKNPSLALLTCQSLWNVVAALTRVEELRRDVINALRTALPIVGVANRSDALPTLVKMYLALLSCLCAEREWNDVVAVADKAFLQLPKYVHSQVLRLQLLAISKREKHPFEEIREKAASETASEGELLLFCARALPAGHADAKKLYARAIEVMEGSSDIKAAEAHLELANLFLLASEPWSEVAKHIHAALALADEADDMQRRCSLLKTFRGDKGGSSDGRQTSYIPELGFDIYQRAKTLALVSTPVAEEFLAALSDATSAIVERFANSTENAGTAPETLEDTQRCSAVQMELTEDRGNADVSNKTGQELAEKVLDIRDMAKTPQVHGDRPISRHPHSAPDSSTDPGESRLFHNSREHRRFENCCLTTDACRNLQNILFQLGLEAWAIPVLHRHAELLREADSNPGRSFSSAFLHLEQTLCGMRLARAFHGCESATPEERAALPAMSSVVDSTLESLGKLMSSLLGRGCASAHVPAAGREADATSSFYVERFQQASAAKLFADLAEEFYVWGESRAAFEFANAALQTAQNEDPTDPDVVVRAAGCLGALNCVEEADAPALAFLKRALNGGACDGASASTLAAVAETLALVRFRPGKSALFDDLLHGTLRALEEGDQCSRKKEPHRAGAKRFRSDLSVDCSRLNGEASIRAKISGETLLEEEEAWSSPVLQSLWTARLKLLAIKRAVADQENRLRVYTPADILDVLANTVLSEVQVVVDSFLASPLLSFILPHLVPLFVKMCDVAEILLQDPVGSAGEGLQQPTRAASVRGAGFHTPTYSQELDALLSRLRRMAAVIGDRIVLPSLRHNVRLEPPEMLSSLHQSVKFFGVVRARLERLSCYTQLLDPAYLTVSTCPMTPHSMCSLTGMAEFLTASREKSAVDDWLRKSARQLDHRAGQLKDARRLLRRALDSLSDLCAMPYQALKEQAEREIAELRRQVLQSVRGVGHAPVFSLNEMETSLLSEVALLNLCVAHADQEVLHMEKAGETDTEFVLQLWDTDILASGSRVRMEIEDYRTFLVEVSAVPPKGKGQAGNPPASRVPPWQGTPLRAPVESSQFSAALKEVENCFFYCLAARMYDRAKAIGHTLHTYGGGNTSNDSVERTFHSLTTLQALQTVHRAEWIHQSLSDPTVLENVFGDELRRLQKLWAHPAGLERVQQLEAKSPFWRAQNSVWQLTSRMILQQICPRQLCVVSLQCLDQSLYLAAALTLQGLEGGEGGAESVCYFVEKVALPPQLRMADVDSETPNPHIEAILVHLMKNLELKLHRASLYERAQAFQENRPSRECQPQHLLLLLDPCLVPFAFEKFDVTVKLFGSRVSRDYSLHFFAHRMLQAEGAFSTPNRRSVSDMNLSFAKESVIVLADPATEEGEYEERLPSSPTGQQKSNDQAAAAHDLIASDRPNHCARYTTEDFIDCICTQSPQVVWTPSIEPVLRTSISSSRLLALDLSHLMLIGTLDWDSHKAAMHGLPRRSSKIKQKIPLTWSDCDLVLLLSLQGVSAIVLNDYSSPEAAVRQGARTLSELLMTQQTLASIATSLEPSLRNLDKKRSGGAATSDTHSGSDFRKKSSVGSAAGATDLGAKKQSGAPRDVSADLPCARDIPDARSLPSVAVLYGIPWITSSHPGKWQAKGDHGSGGASKAKPKS</sequence>
<reference evidence="3" key="2">
    <citation type="submission" date="2011-03" db="EMBL/GenBank/DDBJ databases">
        <title>Comparative genomics and transcriptomics of Neospora caninum and Toxoplasma gondii.</title>
        <authorList>
            <person name="Reid A.J."/>
            <person name="Sohal A."/>
            <person name="Harris D."/>
            <person name="Quail M."/>
            <person name="Sanders M."/>
            <person name="Berriman M."/>
            <person name="Wastling J.M."/>
            <person name="Pain A."/>
        </authorList>
    </citation>
    <scope>NUCLEOTIDE SEQUENCE</scope>
    <source>
        <strain evidence="3">Liverpool</strain>
    </source>
</reference>